<dbReference type="SMART" id="SM00824">
    <property type="entry name" value="PKS_TE"/>
    <property type="match status" value="1"/>
</dbReference>
<evidence type="ECO:0000256" key="3">
    <source>
        <dbReference type="SAM" id="MobiDB-lite"/>
    </source>
</evidence>
<keyword evidence="6" id="KW-1185">Reference proteome</keyword>
<sequence length="259" mass="28376">MIPARVDVGLWLRRFHTPAPNAPRLVCFPHAGGSASWYHPMSATLSPGLEVYAVQYPARQDRRTEAADYEIGDLAESIAEAVAKGLLEGPRRPLLFFGHSMGAVLGFETARALARRGLSGPDHLVASGRRSPTTHREERVHQRDDAGVLRELRELDGTDGRLLQDEEIVRMAMPSIRADYRAIETYRPRDATPVSCPITVLTGDADPKTTVEEALAWKELTTGGFASKVFPGGHFFLVQHQQAVYELLRSLAAEAAVAG</sequence>
<proteinExistence type="inferred from homology"/>
<protein>
    <submittedName>
        <fullName evidence="5">Thioesterase</fullName>
    </submittedName>
</protein>
<dbReference type="PANTHER" id="PTHR11487">
    <property type="entry name" value="THIOESTERASE"/>
    <property type="match status" value="1"/>
</dbReference>
<feature type="compositionally biased region" description="Basic and acidic residues" evidence="3">
    <location>
        <begin position="134"/>
        <end position="143"/>
    </location>
</feature>
<dbReference type="InterPro" id="IPR029058">
    <property type="entry name" value="AB_hydrolase_fold"/>
</dbReference>
<dbReference type="InterPro" id="IPR012223">
    <property type="entry name" value="TEII"/>
</dbReference>
<dbReference type="GO" id="GO:0008610">
    <property type="term" value="P:lipid biosynthetic process"/>
    <property type="evidence" value="ECO:0007669"/>
    <property type="project" value="TreeGrafter"/>
</dbReference>
<gene>
    <name evidence="5" type="ORF">D7294_15765</name>
</gene>
<dbReference type="OrthoDB" id="8480037at2"/>
<organism evidence="5 6">
    <name type="scientific">Streptomyces hoynatensis</name>
    <dbReference type="NCBI Taxonomy" id="1141874"/>
    <lineage>
        <taxon>Bacteria</taxon>
        <taxon>Bacillati</taxon>
        <taxon>Actinomycetota</taxon>
        <taxon>Actinomycetes</taxon>
        <taxon>Kitasatosporales</taxon>
        <taxon>Streptomycetaceae</taxon>
        <taxon>Streptomyces</taxon>
    </lineage>
</organism>
<evidence type="ECO:0000256" key="2">
    <source>
        <dbReference type="ARBA" id="ARBA00022801"/>
    </source>
</evidence>
<dbReference type="Gene3D" id="3.40.50.1820">
    <property type="entry name" value="alpha/beta hydrolase"/>
    <property type="match status" value="1"/>
</dbReference>
<evidence type="ECO:0000256" key="1">
    <source>
        <dbReference type="ARBA" id="ARBA00007169"/>
    </source>
</evidence>
<dbReference type="AlphaFoldDB" id="A0A3A9Z1A0"/>
<dbReference type="Pfam" id="PF00975">
    <property type="entry name" value="Thioesterase"/>
    <property type="match status" value="1"/>
</dbReference>
<dbReference type="EMBL" id="RBAL01000008">
    <property type="protein sequence ID" value="RKN41186.1"/>
    <property type="molecule type" value="Genomic_DNA"/>
</dbReference>
<comment type="similarity">
    <text evidence="1">Belongs to the thioesterase family.</text>
</comment>
<name>A0A3A9Z1A0_9ACTN</name>
<reference evidence="5 6" key="1">
    <citation type="journal article" date="2014" name="Int. J. Syst. Evol. Microbiol.">
        <title>Streptomyces hoynatensis sp. nov., isolated from deep marine sediment.</title>
        <authorList>
            <person name="Veyisoglu A."/>
            <person name="Sahin N."/>
        </authorList>
    </citation>
    <scope>NUCLEOTIDE SEQUENCE [LARGE SCALE GENOMIC DNA]</scope>
    <source>
        <strain evidence="5 6">KCTC 29097</strain>
    </source>
</reference>
<dbReference type="InterPro" id="IPR001031">
    <property type="entry name" value="Thioesterase"/>
</dbReference>
<dbReference type="InterPro" id="IPR020802">
    <property type="entry name" value="TesA-like"/>
</dbReference>
<feature type="region of interest" description="Disordered" evidence="3">
    <location>
        <begin position="121"/>
        <end position="143"/>
    </location>
</feature>
<dbReference type="RefSeq" id="WP_120680090.1">
    <property type="nucleotide sequence ID" value="NZ_RBAL01000008.1"/>
</dbReference>
<feature type="domain" description="Thioesterase TesA-like" evidence="4">
    <location>
        <begin position="26"/>
        <end position="248"/>
    </location>
</feature>
<dbReference type="GO" id="GO:0016787">
    <property type="term" value="F:hydrolase activity"/>
    <property type="evidence" value="ECO:0007669"/>
    <property type="project" value="UniProtKB-KW"/>
</dbReference>
<evidence type="ECO:0000313" key="6">
    <source>
        <dbReference type="Proteomes" id="UP000272474"/>
    </source>
</evidence>
<comment type="caution">
    <text evidence="5">The sequence shown here is derived from an EMBL/GenBank/DDBJ whole genome shotgun (WGS) entry which is preliminary data.</text>
</comment>
<dbReference type="PANTHER" id="PTHR11487:SF0">
    <property type="entry name" value="S-ACYL FATTY ACID SYNTHASE THIOESTERASE, MEDIUM CHAIN"/>
    <property type="match status" value="1"/>
</dbReference>
<evidence type="ECO:0000313" key="5">
    <source>
        <dbReference type="EMBL" id="RKN41186.1"/>
    </source>
</evidence>
<keyword evidence="2" id="KW-0378">Hydrolase</keyword>
<accession>A0A3A9Z1A0</accession>
<dbReference type="SUPFAM" id="SSF53474">
    <property type="entry name" value="alpha/beta-Hydrolases"/>
    <property type="match status" value="1"/>
</dbReference>
<evidence type="ECO:0000259" key="4">
    <source>
        <dbReference type="SMART" id="SM00824"/>
    </source>
</evidence>
<dbReference type="Proteomes" id="UP000272474">
    <property type="component" value="Unassembled WGS sequence"/>
</dbReference>